<dbReference type="Proteomes" id="UP000694544">
    <property type="component" value="Unplaced"/>
</dbReference>
<protein>
    <submittedName>
        <fullName evidence="1">Small cysteine and glycine repeat containing 1</fullName>
    </submittedName>
</protein>
<dbReference type="GeneTree" id="ENSGT00950000183883"/>
<evidence type="ECO:0000313" key="2">
    <source>
        <dbReference type="Proteomes" id="UP000694544"/>
    </source>
</evidence>
<reference evidence="1" key="1">
    <citation type="submission" date="2025-08" db="UniProtKB">
        <authorList>
            <consortium name="Ensembl"/>
        </authorList>
    </citation>
    <scope>IDENTIFICATION</scope>
</reference>
<proteinExistence type="predicted"/>
<sequence length="84" mass="8273">MVCCGCGSCDDGCGGCGRSCGGGCGSCTTCRCYQVSCCTSCCPCCHGCCGGCCCCVPVVCCHRRTCRCISCGSGGKGSCQKGCH</sequence>
<reference evidence="1" key="2">
    <citation type="submission" date="2025-09" db="UniProtKB">
        <authorList>
            <consortium name="Ensembl"/>
        </authorList>
    </citation>
    <scope>IDENTIFICATION</scope>
</reference>
<organism evidence="1 2">
    <name type="scientific">Moschus moschiferus</name>
    <name type="common">Siberian musk deer</name>
    <name type="synonym">Moschus sibiricus</name>
    <dbReference type="NCBI Taxonomy" id="68415"/>
    <lineage>
        <taxon>Eukaryota</taxon>
        <taxon>Metazoa</taxon>
        <taxon>Chordata</taxon>
        <taxon>Craniata</taxon>
        <taxon>Vertebrata</taxon>
        <taxon>Euteleostomi</taxon>
        <taxon>Mammalia</taxon>
        <taxon>Eutheria</taxon>
        <taxon>Laurasiatheria</taxon>
        <taxon>Artiodactyla</taxon>
        <taxon>Ruminantia</taxon>
        <taxon>Pecora</taxon>
        <taxon>Moschidae</taxon>
        <taxon>Moschus</taxon>
    </lineage>
</organism>
<keyword evidence="2" id="KW-1185">Reference proteome</keyword>
<gene>
    <name evidence="1" type="primary">SCYGR1</name>
</gene>
<evidence type="ECO:0000313" key="1">
    <source>
        <dbReference type="Ensembl" id="ENSMMSP00000009905.1"/>
    </source>
</evidence>
<name>A0A8C6D1P9_MOSMO</name>
<accession>A0A8C6D1P9</accession>
<dbReference type="Ensembl" id="ENSMMST00000010957.1">
    <property type="protein sequence ID" value="ENSMMSP00000009905.1"/>
    <property type="gene ID" value="ENSMMSG00000007633.1"/>
</dbReference>
<dbReference type="AlphaFoldDB" id="A0A8C6D1P9"/>